<sequence length="533" mass="58800">MVAERRKNLRVPATAIRTPLGPSNLGSPLEPLNNIHQISQSSNPPKHSPIAPDSVRMADFDGASHTFLAWLKQSGAEISPKIKLEDLRNKDAGRGVVATQDIAEHELLFRIPRASILSVENSILSNELPAPTLALLGPWLSLILVMLYEYHNGSASNWAPYFAVLPTDFNTLMFWSDDELAELQASAVVNKIGKQGADDVFTEQLLPVIEEFAEIIFSGDERAKDKAKEMRSPQNLELMHKMGSLIMAYAFDVEPATPPTDVDEEGFAEEEEDAALPKGMVPLADMLNADADSCNARLFYENNCLEMKALKATAAGDEILNDYGSLPRSDLLRRYGYVTDNYAQYDVVEIPSELVAETLTRQSVWHADRLEYLDEQEVLDTGYDIAASTPFTLQESLSPELVVLVESMLLPTEEFERLASKSRLPKPEKITSQGAELLLQIIQARIAQYATTLEEDLETFGAVPSVDAALPKQRRFAMAMAVRIGEKQLLANTKDALAEKIARDGGAAMAKRQRGIDEEGDVEMGGMGKKHRA</sequence>
<protein>
    <submittedName>
        <fullName evidence="6">N-lysine methyltransferase SETD6</fullName>
        <ecNumber evidence="6">2.1.1.-</ecNumber>
    </submittedName>
</protein>
<dbReference type="PANTHER" id="PTHR13271:SF34">
    <property type="entry name" value="N-LYSINE METHYLTRANSFERASE SETD6"/>
    <property type="match status" value="1"/>
</dbReference>
<dbReference type="InterPro" id="IPR001214">
    <property type="entry name" value="SET_dom"/>
</dbReference>
<dbReference type="Pfam" id="PF00856">
    <property type="entry name" value="SET"/>
    <property type="match status" value="1"/>
</dbReference>
<keyword evidence="3" id="KW-0949">S-adenosyl-L-methionine</keyword>
<dbReference type="Gene3D" id="3.90.1410.10">
    <property type="entry name" value="set domain protein methyltransferase, domain 1"/>
    <property type="match status" value="1"/>
</dbReference>
<dbReference type="FunFam" id="3.90.1410.10:FF:000007">
    <property type="entry name" value="Ribosomal lysine N-methyltransferase 4"/>
    <property type="match status" value="1"/>
</dbReference>
<comment type="caution">
    <text evidence="6">The sequence shown here is derived from an EMBL/GenBank/DDBJ whole genome shotgun (WGS) entry which is preliminary data.</text>
</comment>
<keyword evidence="2 6" id="KW-0808">Transferase</keyword>
<feature type="domain" description="SET" evidence="5">
    <location>
        <begin position="80"/>
        <end position="324"/>
    </location>
</feature>
<evidence type="ECO:0000313" key="7">
    <source>
        <dbReference type="Proteomes" id="UP001199106"/>
    </source>
</evidence>
<dbReference type="GO" id="GO:0032259">
    <property type="term" value="P:methylation"/>
    <property type="evidence" value="ECO:0007669"/>
    <property type="project" value="UniProtKB-KW"/>
</dbReference>
<name>A0AAD4IK53_9PLEO</name>
<keyword evidence="1 6" id="KW-0489">Methyltransferase</keyword>
<reference evidence="6" key="1">
    <citation type="submission" date="2021-07" db="EMBL/GenBank/DDBJ databases">
        <title>Genome Resource of American Ginseng Black Spot Pathogen Alternaria panax.</title>
        <authorList>
            <person name="Qiu C."/>
            <person name="Wang W."/>
            <person name="Liu Z."/>
        </authorList>
    </citation>
    <scope>NUCLEOTIDE SEQUENCE</scope>
    <source>
        <strain evidence="6">BNCC115425</strain>
    </source>
</reference>
<dbReference type="EMBL" id="JAANER010000001">
    <property type="protein sequence ID" value="KAG9195856.1"/>
    <property type="molecule type" value="Genomic_DNA"/>
</dbReference>
<dbReference type="Proteomes" id="UP001199106">
    <property type="component" value="Unassembled WGS sequence"/>
</dbReference>
<evidence type="ECO:0000256" key="1">
    <source>
        <dbReference type="ARBA" id="ARBA00022603"/>
    </source>
</evidence>
<feature type="region of interest" description="Disordered" evidence="4">
    <location>
        <begin position="1"/>
        <end position="27"/>
    </location>
</feature>
<dbReference type="PROSITE" id="PS50280">
    <property type="entry name" value="SET"/>
    <property type="match status" value="1"/>
</dbReference>
<keyword evidence="7" id="KW-1185">Reference proteome</keyword>
<evidence type="ECO:0000256" key="2">
    <source>
        <dbReference type="ARBA" id="ARBA00022679"/>
    </source>
</evidence>
<dbReference type="EC" id="2.1.1.-" evidence="6"/>
<dbReference type="AlphaFoldDB" id="A0AAD4IK53"/>
<accession>A0AAD4IK53</accession>
<dbReference type="SUPFAM" id="SSF81822">
    <property type="entry name" value="RuBisCo LSMT C-terminal, substrate-binding domain"/>
    <property type="match status" value="1"/>
</dbReference>
<dbReference type="InterPro" id="IPR036464">
    <property type="entry name" value="Rubisco_LSMT_subst-bd_sf"/>
</dbReference>
<dbReference type="InterPro" id="IPR046341">
    <property type="entry name" value="SET_dom_sf"/>
</dbReference>
<dbReference type="GO" id="GO:0005634">
    <property type="term" value="C:nucleus"/>
    <property type="evidence" value="ECO:0007669"/>
    <property type="project" value="TreeGrafter"/>
</dbReference>
<evidence type="ECO:0000256" key="4">
    <source>
        <dbReference type="SAM" id="MobiDB-lite"/>
    </source>
</evidence>
<evidence type="ECO:0000313" key="6">
    <source>
        <dbReference type="EMBL" id="KAG9195856.1"/>
    </source>
</evidence>
<dbReference type="PANTHER" id="PTHR13271">
    <property type="entry name" value="UNCHARACTERIZED PUTATIVE METHYLTRANSFERASE"/>
    <property type="match status" value="1"/>
</dbReference>
<dbReference type="Pfam" id="PF09273">
    <property type="entry name" value="Rubis-subs-bind"/>
    <property type="match status" value="1"/>
</dbReference>
<dbReference type="InterPro" id="IPR050600">
    <property type="entry name" value="SETD3_SETD6_MTase"/>
</dbReference>
<gene>
    <name evidence="6" type="ORF">G6011_00977</name>
</gene>
<evidence type="ECO:0000259" key="5">
    <source>
        <dbReference type="PROSITE" id="PS50280"/>
    </source>
</evidence>
<dbReference type="InterPro" id="IPR015353">
    <property type="entry name" value="Rubisco_LSMT_subst-bd"/>
</dbReference>
<dbReference type="Gene3D" id="3.90.1420.10">
    <property type="entry name" value="Rubisco LSMT, substrate-binding domain"/>
    <property type="match status" value="1"/>
</dbReference>
<feature type="region of interest" description="Disordered" evidence="4">
    <location>
        <begin position="509"/>
        <end position="533"/>
    </location>
</feature>
<dbReference type="SUPFAM" id="SSF82199">
    <property type="entry name" value="SET domain"/>
    <property type="match status" value="1"/>
</dbReference>
<evidence type="ECO:0000256" key="3">
    <source>
        <dbReference type="ARBA" id="ARBA00022691"/>
    </source>
</evidence>
<organism evidence="6 7">
    <name type="scientific">Alternaria panax</name>
    <dbReference type="NCBI Taxonomy" id="48097"/>
    <lineage>
        <taxon>Eukaryota</taxon>
        <taxon>Fungi</taxon>
        <taxon>Dikarya</taxon>
        <taxon>Ascomycota</taxon>
        <taxon>Pezizomycotina</taxon>
        <taxon>Dothideomycetes</taxon>
        <taxon>Pleosporomycetidae</taxon>
        <taxon>Pleosporales</taxon>
        <taxon>Pleosporineae</taxon>
        <taxon>Pleosporaceae</taxon>
        <taxon>Alternaria</taxon>
        <taxon>Alternaria sect. Panax</taxon>
    </lineage>
</organism>
<dbReference type="GO" id="GO:0016279">
    <property type="term" value="F:protein-lysine N-methyltransferase activity"/>
    <property type="evidence" value="ECO:0007669"/>
    <property type="project" value="TreeGrafter"/>
</dbReference>
<proteinExistence type="predicted"/>